<dbReference type="Proteomes" id="UP000748752">
    <property type="component" value="Unassembled WGS sequence"/>
</dbReference>
<keyword evidence="1" id="KW-0472">Membrane</keyword>
<protein>
    <submittedName>
        <fullName evidence="2">Uncharacterized protein</fullName>
    </submittedName>
</protein>
<proteinExistence type="predicted"/>
<comment type="caution">
    <text evidence="2">The sequence shown here is derived from an EMBL/GenBank/DDBJ whole genome shotgun (WGS) entry which is preliminary data.</text>
</comment>
<accession>A0ABS1CLI7</accession>
<name>A0ABS1CLI7_9GAMM</name>
<gene>
    <name evidence="2" type="ORF">CKO31_18790</name>
</gene>
<sequence length="78" mass="8043">MRRPETFAPKTRGRRAAALALLSLSDDLAIAAVTHGRWAAGRAVVLGPKGILLGCALGIATGLGWAAVARLRSPGRRG</sequence>
<organism evidence="2 3">
    <name type="scientific">Thiohalocapsa halophila</name>
    <dbReference type="NCBI Taxonomy" id="69359"/>
    <lineage>
        <taxon>Bacteria</taxon>
        <taxon>Pseudomonadati</taxon>
        <taxon>Pseudomonadota</taxon>
        <taxon>Gammaproteobacteria</taxon>
        <taxon>Chromatiales</taxon>
        <taxon>Chromatiaceae</taxon>
        <taxon>Thiohalocapsa</taxon>
    </lineage>
</organism>
<feature type="transmembrane region" description="Helical" evidence="1">
    <location>
        <begin position="50"/>
        <end position="68"/>
    </location>
</feature>
<evidence type="ECO:0000313" key="3">
    <source>
        <dbReference type="Proteomes" id="UP000748752"/>
    </source>
</evidence>
<evidence type="ECO:0000256" key="1">
    <source>
        <dbReference type="SAM" id="Phobius"/>
    </source>
</evidence>
<keyword evidence="3" id="KW-1185">Reference proteome</keyword>
<evidence type="ECO:0000313" key="2">
    <source>
        <dbReference type="EMBL" id="MBK1632755.1"/>
    </source>
</evidence>
<dbReference type="RefSeq" id="WP_200240550.1">
    <property type="nucleotide sequence ID" value="NZ_NRRV01000057.1"/>
</dbReference>
<keyword evidence="1" id="KW-0812">Transmembrane</keyword>
<reference evidence="2 3" key="1">
    <citation type="journal article" date="2020" name="Microorganisms">
        <title>Osmotic Adaptation and Compatible Solute Biosynthesis of Phototrophic Bacteria as Revealed from Genome Analyses.</title>
        <authorList>
            <person name="Imhoff J.F."/>
            <person name="Rahn T."/>
            <person name="Kunzel S."/>
            <person name="Keller A."/>
            <person name="Neulinger S.C."/>
        </authorList>
    </citation>
    <scope>NUCLEOTIDE SEQUENCE [LARGE SCALE GENOMIC DNA]</scope>
    <source>
        <strain evidence="2 3">DSM 6210</strain>
    </source>
</reference>
<dbReference type="EMBL" id="NRRV01000057">
    <property type="protein sequence ID" value="MBK1632755.1"/>
    <property type="molecule type" value="Genomic_DNA"/>
</dbReference>
<keyword evidence="1" id="KW-1133">Transmembrane helix</keyword>